<evidence type="ECO:0000256" key="4">
    <source>
        <dbReference type="ARBA" id="ARBA00016902"/>
    </source>
</evidence>
<dbReference type="PANTHER" id="PTHR30560">
    <property type="entry name" value="TRIGGER FACTOR CHAPERONE AND PEPTIDYL-PROLYL CIS/TRANS ISOMERASE"/>
    <property type="match status" value="1"/>
</dbReference>
<gene>
    <name evidence="12 17" type="primary">tig</name>
    <name evidence="17" type="ORF">CLPU_11c00310</name>
</gene>
<accession>A0A0L0W8T1</accession>
<dbReference type="GO" id="GO:0005737">
    <property type="term" value="C:cytoplasm"/>
    <property type="evidence" value="ECO:0007669"/>
    <property type="project" value="UniProtKB-SubCell"/>
</dbReference>
<comment type="domain">
    <text evidence="12">Consists of 3 domains; the N-terminus binds the ribosome, the middle domain has PPIase activity, while the C-terminus has intrinsic chaperone activity on its own.</text>
</comment>
<dbReference type="GO" id="GO:0051083">
    <property type="term" value="P:'de novo' cotranslational protein folding"/>
    <property type="evidence" value="ECO:0007669"/>
    <property type="project" value="TreeGrafter"/>
</dbReference>
<dbReference type="GO" id="GO:0043022">
    <property type="term" value="F:ribosome binding"/>
    <property type="evidence" value="ECO:0007669"/>
    <property type="project" value="TreeGrafter"/>
</dbReference>
<keyword evidence="6 12" id="KW-0697">Rotamase</keyword>
<dbReference type="FunFam" id="3.10.50.40:FF:000001">
    <property type="entry name" value="Trigger factor"/>
    <property type="match status" value="1"/>
</dbReference>
<dbReference type="Pfam" id="PF05697">
    <property type="entry name" value="Trigger_N"/>
    <property type="match status" value="1"/>
</dbReference>
<sequence length="428" mass="48721">MSSKIEKKEKNQVTLKIEVDAQTFEKGVQSAYNKNKGKFNIHGFRKGKAPRKIIELNYGEGVFYEEAINIIFPEVYEAAIKEHGLDPVARPDLDVEAIEKGKPVVFVVDVTVKPEVNLGDYKGIEVEKVEYNVTDEDVNEELKTIQNRNARIIEAEDRPVKEGDILTIDYSGFVGEEQFEGGTAENQTLEIGSGAFIPGFEEQLVGKNKDEEVEVKVTFPEEYHAENLAGKEAIFKVTIHEIKVKELPELDDELAKDVSEFDTLEELKKDIKVRLEEQAKNKEKVEIENKIIEKACELSEVEIPEAMIERQIDVNVNEFGYRLSYQGLDLSKYLELTGMEFSDFRAQFKEDAEKFVKGDLVIEAIGKKEGIEASEEELNNEIEKLSKQYGQDVDKFTKNLDENDLDYIKMGIIKRKAIDFLVDSAKLV</sequence>
<evidence type="ECO:0000256" key="8">
    <source>
        <dbReference type="ARBA" id="ARBA00023235"/>
    </source>
</evidence>
<dbReference type="RefSeq" id="WP_050355775.1">
    <property type="nucleotide sequence ID" value="NZ_LGSS01000011.1"/>
</dbReference>
<dbReference type="InterPro" id="IPR001179">
    <property type="entry name" value="PPIase_FKBP_dom"/>
</dbReference>
<evidence type="ECO:0000256" key="7">
    <source>
        <dbReference type="ARBA" id="ARBA00023186"/>
    </source>
</evidence>
<protein>
    <recommendedName>
        <fullName evidence="4 12">Trigger factor</fullName>
        <shortName evidence="12">TF</shortName>
        <ecNumber evidence="3 12">5.2.1.8</ecNumber>
    </recommendedName>
    <alternativeName>
        <fullName evidence="11 12">PPIase</fullName>
    </alternativeName>
</protein>
<feature type="coiled-coil region" evidence="15">
    <location>
        <begin position="261"/>
        <end position="295"/>
    </location>
</feature>
<dbReference type="InterPro" id="IPR005215">
    <property type="entry name" value="Trig_fac"/>
</dbReference>
<dbReference type="InterPro" id="IPR027304">
    <property type="entry name" value="Trigger_fact/SurA_dom_sf"/>
</dbReference>
<evidence type="ECO:0000256" key="11">
    <source>
        <dbReference type="ARBA" id="ARBA00029986"/>
    </source>
</evidence>
<evidence type="ECO:0000256" key="2">
    <source>
        <dbReference type="ARBA" id="ARBA00005464"/>
    </source>
</evidence>
<dbReference type="Pfam" id="PF05698">
    <property type="entry name" value="Trigger_C"/>
    <property type="match status" value="1"/>
</dbReference>
<dbReference type="EC" id="5.2.1.8" evidence="3 12"/>
<evidence type="ECO:0000256" key="13">
    <source>
        <dbReference type="PROSITE-ProRule" id="PRU00277"/>
    </source>
</evidence>
<dbReference type="InterPro" id="IPR008880">
    <property type="entry name" value="Trigger_fac_C"/>
</dbReference>
<dbReference type="GO" id="GO:0003755">
    <property type="term" value="F:peptidyl-prolyl cis-trans isomerase activity"/>
    <property type="evidence" value="ECO:0007669"/>
    <property type="project" value="UniProtKB-UniRule"/>
</dbReference>
<dbReference type="Pfam" id="PF00254">
    <property type="entry name" value="FKBP_C"/>
    <property type="match status" value="1"/>
</dbReference>
<evidence type="ECO:0000256" key="6">
    <source>
        <dbReference type="ARBA" id="ARBA00023110"/>
    </source>
</evidence>
<dbReference type="SUPFAM" id="SSF102735">
    <property type="entry name" value="Trigger factor ribosome-binding domain"/>
    <property type="match status" value="1"/>
</dbReference>
<evidence type="ECO:0000259" key="16">
    <source>
        <dbReference type="PROSITE" id="PS50059"/>
    </source>
</evidence>
<evidence type="ECO:0000256" key="1">
    <source>
        <dbReference type="ARBA" id="ARBA00000971"/>
    </source>
</evidence>
<dbReference type="GO" id="GO:0051301">
    <property type="term" value="P:cell division"/>
    <property type="evidence" value="ECO:0007669"/>
    <property type="project" value="UniProtKB-KW"/>
</dbReference>
<dbReference type="PIRSF" id="PIRSF003095">
    <property type="entry name" value="Trigger_factor"/>
    <property type="match status" value="1"/>
</dbReference>
<comment type="caution">
    <text evidence="17">The sequence shown here is derived from an EMBL/GenBank/DDBJ whole genome shotgun (WGS) entry which is preliminary data.</text>
</comment>
<name>A0A0L0W8T1_GOTPU</name>
<evidence type="ECO:0000256" key="12">
    <source>
        <dbReference type="HAMAP-Rule" id="MF_00303"/>
    </source>
</evidence>
<keyword evidence="5 12" id="KW-0132">Cell division</keyword>
<keyword evidence="9 12" id="KW-0131">Cell cycle</keyword>
<dbReference type="InterPro" id="IPR036611">
    <property type="entry name" value="Trigger_fac_ribosome-bd_sf"/>
</dbReference>
<keyword evidence="18" id="KW-1185">Reference proteome</keyword>
<comment type="catalytic activity">
    <reaction evidence="1 12 13">
        <text>[protein]-peptidylproline (omega=180) = [protein]-peptidylproline (omega=0)</text>
        <dbReference type="Rhea" id="RHEA:16237"/>
        <dbReference type="Rhea" id="RHEA-COMP:10747"/>
        <dbReference type="Rhea" id="RHEA-COMP:10748"/>
        <dbReference type="ChEBI" id="CHEBI:83833"/>
        <dbReference type="ChEBI" id="CHEBI:83834"/>
        <dbReference type="EC" id="5.2.1.8"/>
    </reaction>
</comment>
<comment type="function">
    <text evidence="10 12">Involved in protein export. Acts as a chaperone by maintaining the newly synthesized protein in an open conformation. Functions as a peptidyl-prolyl cis-trans isomerase.</text>
</comment>
<evidence type="ECO:0000256" key="15">
    <source>
        <dbReference type="SAM" id="Coils"/>
    </source>
</evidence>
<evidence type="ECO:0000256" key="14">
    <source>
        <dbReference type="RuleBase" id="RU003914"/>
    </source>
</evidence>
<evidence type="ECO:0000256" key="9">
    <source>
        <dbReference type="ARBA" id="ARBA00023306"/>
    </source>
</evidence>
<feature type="domain" description="PPIase FKBP-type" evidence="16">
    <location>
        <begin position="163"/>
        <end position="248"/>
    </location>
</feature>
<dbReference type="SUPFAM" id="SSF109998">
    <property type="entry name" value="Triger factor/SurA peptide-binding domain-like"/>
    <property type="match status" value="1"/>
</dbReference>
<dbReference type="NCBIfam" id="TIGR00115">
    <property type="entry name" value="tig"/>
    <property type="match status" value="1"/>
</dbReference>
<evidence type="ECO:0000313" key="17">
    <source>
        <dbReference type="EMBL" id="KNF07862.1"/>
    </source>
</evidence>
<keyword evidence="15" id="KW-0175">Coiled coil</keyword>
<dbReference type="GO" id="GO:0043335">
    <property type="term" value="P:protein unfolding"/>
    <property type="evidence" value="ECO:0007669"/>
    <property type="project" value="TreeGrafter"/>
</dbReference>
<comment type="similarity">
    <text evidence="2 12 14">Belongs to the FKBP-type PPIase family. Tig subfamily.</text>
</comment>
<evidence type="ECO:0000256" key="3">
    <source>
        <dbReference type="ARBA" id="ARBA00013194"/>
    </source>
</evidence>
<reference evidence="18" key="1">
    <citation type="submission" date="2015-07" db="EMBL/GenBank/DDBJ databases">
        <title>Draft genome sequence of the purine-degrading Gottschalkia purinilyticum DSM 1384 (formerly Clostridium purinilyticum).</title>
        <authorList>
            <person name="Poehlein A."/>
            <person name="Schiel-Bengelsdorf B."/>
            <person name="Bengelsdorf F.R."/>
            <person name="Daniel R."/>
            <person name="Duerre P."/>
        </authorList>
    </citation>
    <scope>NUCLEOTIDE SEQUENCE [LARGE SCALE GENOMIC DNA]</scope>
    <source>
        <strain evidence="18">DSM 1384</strain>
    </source>
</reference>
<organism evidence="17 18">
    <name type="scientific">Gottschalkia purinilytica</name>
    <name type="common">Clostridium purinilyticum</name>
    <dbReference type="NCBI Taxonomy" id="1503"/>
    <lineage>
        <taxon>Bacteria</taxon>
        <taxon>Bacillati</taxon>
        <taxon>Bacillota</taxon>
        <taxon>Tissierellia</taxon>
        <taxon>Tissierellales</taxon>
        <taxon>Gottschalkiaceae</taxon>
        <taxon>Gottschalkia</taxon>
    </lineage>
</organism>
<keyword evidence="8 12" id="KW-0413">Isomerase</keyword>
<dbReference type="AlphaFoldDB" id="A0A0L0W8T1"/>
<dbReference type="PANTHER" id="PTHR30560:SF3">
    <property type="entry name" value="TRIGGER FACTOR-LIKE PROTEIN TIG, CHLOROPLASTIC"/>
    <property type="match status" value="1"/>
</dbReference>
<dbReference type="Gene3D" id="1.10.3120.10">
    <property type="entry name" value="Trigger factor, C-terminal domain"/>
    <property type="match status" value="1"/>
</dbReference>
<dbReference type="PATRIC" id="fig|1503.3.peg.191"/>
<dbReference type="EMBL" id="LGSS01000011">
    <property type="protein sequence ID" value="KNF07862.1"/>
    <property type="molecule type" value="Genomic_DNA"/>
</dbReference>
<dbReference type="InterPro" id="IPR046357">
    <property type="entry name" value="PPIase_dom_sf"/>
</dbReference>
<keyword evidence="12" id="KW-0963">Cytoplasm</keyword>
<dbReference type="Proteomes" id="UP000037267">
    <property type="component" value="Unassembled WGS sequence"/>
</dbReference>
<dbReference type="Gene3D" id="3.10.50.40">
    <property type="match status" value="1"/>
</dbReference>
<dbReference type="HAMAP" id="MF_00303">
    <property type="entry name" value="Trigger_factor_Tig"/>
    <property type="match status" value="1"/>
</dbReference>
<proteinExistence type="inferred from homology"/>
<evidence type="ECO:0000256" key="10">
    <source>
        <dbReference type="ARBA" id="ARBA00024849"/>
    </source>
</evidence>
<dbReference type="OrthoDB" id="9767721at2"/>
<dbReference type="InterPro" id="IPR037041">
    <property type="entry name" value="Trigger_fac_C_sf"/>
</dbReference>
<feature type="coiled-coil region" evidence="15">
    <location>
        <begin position="368"/>
        <end position="395"/>
    </location>
</feature>
<keyword evidence="7 12" id="KW-0143">Chaperone</keyword>
<dbReference type="SUPFAM" id="SSF54534">
    <property type="entry name" value="FKBP-like"/>
    <property type="match status" value="1"/>
</dbReference>
<dbReference type="PROSITE" id="PS50059">
    <property type="entry name" value="FKBP_PPIASE"/>
    <property type="match status" value="1"/>
</dbReference>
<evidence type="ECO:0000313" key="18">
    <source>
        <dbReference type="Proteomes" id="UP000037267"/>
    </source>
</evidence>
<evidence type="ECO:0000256" key="5">
    <source>
        <dbReference type="ARBA" id="ARBA00022618"/>
    </source>
</evidence>
<dbReference type="GO" id="GO:0015031">
    <property type="term" value="P:protein transport"/>
    <property type="evidence" value="ECO:0007669"/>
    <property type="project" value="UniProtKB-UniRule"/>
</dbReference>
<comment type="subcellular location">
    <subcellularLocation>
        <location evidence="12">Cytoplasm</location>
    </subcellularLocation>
    <text evidence="12">About half TF is bound to the ribosome near the polypeptide exit tunnel while the other half is free in the cytoplasm.</text>
</comment>
<dbReference type="GO" id="GO:0044183">
    <property type="term" value="F:protein folding chaperone"/>
    <property type="evidence" value="ECO:0007669"/>
    <property type="project" value="TreeGrafter"/>
</dbReference>
<dbReference type="Gene3D" id="3.30.70.1050">
    <property type="entry name" value="Trigger factor ribosome-binding domain"/>
    <property type="match status" value="1"/>
</dbReference>
<dbReference type="InterPro" id="IPR008881">
    <property type="entry name" value="Trigger_fac_ribosome-bd_bac"/>
</dbReference>
<dbReference type="STRING" id="1503.CLPU_11c00310"/>